<gene>
    <name evidence="2" type="ORF">HOP40_15285</name>
</gene>
<dbReference type="PANTHER" id="PTHR40761:SF1">
    <property type="entry name" value="CONSERVED INTEGRAL MEMBRANE ALANINE VALINE AND LEUCINE RICH PROTEIN-RELATED"/>
    <property type="match status" value="1"/>
</dbReference>
<proteinExistence type="predicted"/>
<feature type="transmembrane region" description="Helical" evidence="1">
    <location>
        <begin position="6"/>
        <end position="28"/>
    </location>
</feature>
<feature type="transmembrane region" description="Helical" evidence="1">
    <location>
        <begin position="191"/>
        <end position="210"/>
    </location>
</feature>
<feature type="transmembrane region" description="Helical" evidence="1">
    <location>
        <begin position="72"/>
        <end position="94"/>
    </location>
</feature>
<name>A0A6M6JVP1_9PSEU</name>
<reference evidence="2 3" key="1">
    <citation type="submission" date="2020-05" db="EMBL/GenBank/DDBJ databases">
        <authorList>
            <person name="Mo P."/>
        </authorList>
    </citation>
    <scope>NUCLEOTIDE SEQUENCE [LARGE SCALE GENOMIC DNA]</scope>
    <source>
        <strain evidence="2 3">Gen01</strain>
    </source>
</reference>
<keyword evidence="3" id="KW-1185">Reference proteome</keyword>
<evidence type="ECO:0000313" key="2">
    <source>
        <dbReference type="EMBL" id="QJY50639.1"/>
    </source>
</evidence>
<dbReference type="PANTHER" id="PTHR40761">
    <property type="entry name" value="CONSERVED INTEGRAL MEMBRANE ALANINE VALINE AND LEUCINE RICH PROTEIN-RELATED"/>
    <property type="match status" value="1"/>
</dbReference>
<dbReference type="KEGG" id="pbro:HOP40_15285"/>
<feature type="transmembrane region" description="Helical" evidence="1">
    <location>
        <begin position="49"/>
        <end position="66"/>
    </location>
</feature>
<feature type="transmembrane region" description="Helical" evidence="1">
    <location>
        <begin position="248"/>
        <end position="267"/>
    </location>
</feature>
<feature type="transmembrane region" description="Helical" evidence="1">
    <location>
        <begin position="217"/>
        <end position="236"/>
    </location>
</feature>
<feature type="transmembrane region" description="Helical" evidence="1">
    <location>
        <begin position="156"/>
        <end position="179"/>
    </location>
</feature>
<feature type="transmembrane region" description="Helical" evidence="1">
    <location>
        <begin position="130"/>
        <end position="149"/>
    </location>
</feature>
<dbReference type="AlphaFoldDB" id="A0A6M6JVP1"/>
<keyword evidence="1" id="KW-0472">Membrane</keyword>
<evidence type="ECO:0000256" key="1">
    <source>
        <dbReference type="SAM" id="Phobius"/>
    </source>
</evidence>
<keyword evidence="1" id="KW-1133">Transmembrane helix</keyword>
<dbReference type="Proteomes" id="UP000505377">
    <property type="component" value="Chromosome"/>
</dbReference>
<organism evidence="2 3">
    <name type="scientific">Pseudonocardia broussonetiae</name>
    <dbReference type="NCBI Taxonomy" id="2736640"/>
    <lineage>
        <taxon>Bacteria</taxon>
        <taxon>Bacillati</taxon>
        <taxon>Actinomycetota</taxon>
        <taxon>Actinomycetes</taxon>
        <taxon>Pseudonocardiales</taxon>
        <taxon>Pseudonocardiaceae</taxon>
        <taxon>Pseudonocardia</taxon>
    </lineage>
</organism>
<feature type="transmembrane region" description="Helical" evidence="1">
    <location>
        <begin position="101"/>
        <end position="118"/>
    </location>
</feature>
<accession>A0A6M6JVP1</accession>
<sequence>MGEYGGYALLVLSALAAAVGIVAQTVAARRTEQRDAVDPGILVRLATDRVYLFGFGSQVLAFLARATLPLYIVQAGSSSAVGLAAVIGLVVLGWRVSGREIAALGVLAVGLLLLVGAAESSVAAPMPPALGFGLLAALLAVVALAFPAARIPGAPGAVAMGALAGVAFAVLALCGRPLAAGPLLELPLQPLAWLMVASALVGQALLAAALQRSSTTVAAASMDATTVVLASVLGVTVLGDQIAAGRGWWVAAGLTLVVAAVVAMAVVGRPSREQLPAPVAGVAA</sequence>
<dbReference type="EMBL" id="CP053564">
    <property type="protein sequence ID" value="QJY50639.1"/>
    <property type="molecule type" value="Genomic_DNA"/>
</dbReference>
<protein>
    <recommendedName>
        <fullName evidence="4">Integral membrane protein</fullName>
    </recommendedName>
</protein>
<evidence type="ECO:0008006" key="4">
    <source>
        <dbReference type="Google" id="ProtNLM"/>
    </source>
</evidence>
<evidence type="ECO:0000313" key="3">
    <source>
        <dbReference type="Proteomes" id="UP000505377"/>
    </source>
</evidence>
<keyword evidence="1" id="KW-0812">Transmembrane</keyword>